<gene>
    <name evidence="1" type="primary">X975_12067</name>
    <name evidence="1" type="ORF">TNCT_711991</name>
</gene>
<keyword evidence="1" id="KW-0808">Transferase</keyword>
<dbReference type="GO" id="GO:0003964">
    <property type="term" value="F:RNA-directed DNA polymerase activity"/>
    <property type="evidence" value="ECO:0007669"/>
    <property type="project" value="UniProtKB-KW"/>
</dbReference>
<dbReference type="AlphaFoldDB" id="A0A8X6GI63"/>
<dbReference type="Proteomes" id="UP000887116">
    <property type="component" value="Unassembled WGS sequence"/>
</dbReference>
<dbReference type="OrthoDB" id="6414002at2759"/>
<sequence length="103" mass="12107">MADNLPTIPEFELGTNPSESWRHWKEDFEDYLEALQYSEALGKTITALLRHLCGEELKKQLRAFERKPNDGCEGVTLQQVLQEFDKYFLDYQNEIFSSLSSWK</sequence>
<keyword evidence="2" id="KW-1185">Reference proteome</keyword>
<name>A0A8X6GI63_TRICU</name>
<reference evidence="1" key="1">
    <citation type="submission" date="2020-07" db="EMBL/GenBank/DDBJ databases">
        <title>Multicomponent nature underlies the extraordinary mechanical properties of spider dragline silk.</title>
        <authorList>
            <person name="Kono N."/>
            <person name="Nakamura H."/>
            <person name="Mori M."/>
            <person name="Yoshida Y."/>
            <person name="Ohtoshi R."/>
            <person name="Malay A.D."/>
            <person name="Moran D.A.P."/>
            <person name="Tomita M."/>
            <person name="Numata K."/>
            <person name="Arakawa K."/>
        </authorList>
    </citation>
    <scope>NUCLEOTIDE SEQUENCE</scope>
</reference>
<comment type="caution">
    <text evidence="1">The sequence shown here is derived from an EMBL/GenBank/DDBJ whole genome shotgun (WGS) entry which is preliminary data.</text>
</comment>
<organism evidence="1 2">
    <name type="scientific">Trichonephila clavata</name>
    <name type="common">Joro spider</name>
    <name type="synonym">Nephila clavata</name>
    <dbReference type="NCBI Taxonomy" id="2740835"/>
    <lineage>
        <taxon>Eukaryota</taxon>
        <taxon>Metazoa</taxon>
        <taxon>Ecdysozoa</taxon>
        <taxon>Arthropoda</taxon>
        <taxon>Chelicerata</taxon>
        <taxon>Arachnida</taxon>
        <taxon>Araneae</taxon>
        <taxon>Araneomorphae</taxon>
        <taxon>Entelegynae</taxon>
        <taxon>Araneoidea</taxon>
        <taxon>Nephilidae</taxon>
        <taxon>Trichonephila</taxon>
    </lineage>
</organism>
<dbReference type="EMBL" id="BMAO01025826">
    <property type="protein sequence ID" value="GFR05221.1"/>
    <property type="molecule type" value="Genomic_DNA"/>
</dbReference>
<evidence type="ECO:0000313" key="1">
    <source>
        <dbReference type="EMBL" id="GFR05221.1"/>
    </source>
</evidence>
<proteinExistence type="predicted"/>
<accession>A0A8X6GI63</accession>
<protein>
    <submittedName>
        <fullName evidence="1">Reverse transcriptase domain-containing protein</fullName>
    </submittedName>
</protein>
<evidence type="ECO:0000313" key="2">
    <source>
        <dbReference type="Proteomes" id="UP000887116"/>
    </source>
</evidence>
<keyword evidence="1" id="KW-0695">RNA-directed DNA polymerase</keyword>
<keyword evidence="1" id="KW-0548">Nucleotidyltransferase</keyword>